<sequence length="367" mass="41912">MNVTFSGFYGMKNTGDDCFCKVAEWGAQHYWGADTSYFFSKKIPKLSNNAKPIMKTLPYRLQFINELLLDRHFKKNKHLVYSGGSIFHGKDWWEMEYANKNFEKYDLKIGAIGVSVGPFDSVAHEKKVIEFMKRMSFLCVRDLKSYELVQSYNLDLPCTHAFDLAGLLPKVEKLKPKERQESSKSTIGLALSWFSGETGVVRHENSERLQILASAINALNAKRDGGVALRLFVFNGHEIHGDMAATQKFIRLLDPSVSVELFEYVTNPMSMWHQIGECDAFLSFRLHGAIYAFMAHVPFLLAEVHEKASNFLSDIDWPEKFRVGDFEVSPDSLVSIVEKMLEGHDFSQSIKRCENDAEKNFTHAVFD</sequence>
<dbReference type="EMBL" id="MIPY01000020">
    <property type="protein sequence ID" value="OES30161.1"/>
    <property type="molecule type" value="Genomic_DNA"/>
</dbReference>
<dbReference type="GO" id="GO:0016740">
    <property type="term" value="F:transferase activity"/>
    <property type="evidence" value="ECO:0007669"/>
    <property type="project" value="UniProtKB-KW"/>
</dbReference>
<evidence type="ECO:0000259" key="1">
    <source>
        <dbReference type="Pfam" id="PF04230"/>
    </source>
</evidence>
<accession>A0AB36FP95</accession>
<name>A0AB36FP95_ALTMA</name>
<gene>
    <name evidence="2" type="ORF">BFV95_2877</name>
</gene>
<evidence type="ECO:0000313" key="3">
    <source>
        <dbReference type="Proteomes" id="UP000095392"/>
    </source>
</evidence>
<keyword evidence="3" id="KW-1185">Reference proteome</keyword>
<protein>
    <submittedName>
        <fullName evidence="2">Polysaccharide pyruvyl transferase family protein</fullName>
    </submittedName>
</protein>
<proteinExistence type="predicted"/>
<organism evidence="2 3">
    <name type="scientific">Alteromonas macleodii</name>
    <name type="common">Pseudoalteromonas macleodii</name>
    <dbReference type="NCBI Taxonomy" id="28108"/>
    <lineage>
        <taxon>Bacteria</taxon>
        <taxon>Pseudomonadati</taxon>
        <taxon>Pseudomonadota</taxon>
        <taxon>Gammaproteobacteria</taxon>
        <taxon>Alteromonadales</taxon>
        <taxon>Alteromonadaceae</taxon>
        <taxon>Alteromonas/Salinimonas group</taxon>
        <taxon>Alteromonas</taxon>
    </lineage>
</organism>
<evidence type="ECO:0000313" key="2">
    <source>
        <dbReference type="EMBL" id="OES30161.1"/>
    </source>
</evidence>
<dbReference type="PANTHER" id="PTHR36836:SF1">
    <property type="entry name" value="COLANIC ACID BIOSYNTHESIS PROTEIN WCAK"/>
    <property type="match status" value="1"/>
</dbReference>
<reference evidence="2 3" key="1">
    <citation type="submission" date="2016-09" db="EMBL/GenBank/DDBJ databases">
        <title>Draft Genome Sequence of four Alteromonas macleodii strains isolated from copper coupons and grown long-term at elevated copper levels.</title>
        <authorList>
            <person name="Cusick K."/>
            <person name="Dale J."/>
            <person name="Little B."/>
            <person name="Biffinger J."/>
        </authorList>
    </citation>
    <scope>NUCLEOTIDE SEQUENCE [LARGE SCALE GENOMIC DNA]</scope>
    <source>
        <strain evidence="2 3">KCP01</strain>
    </source>
</reference>
<dbReference type="RefSeq" id="WP_069944654.1">
    <property type="nucleotide sequence ID" value="NZ_JAYMED010000020.1"/>
</dbReference>
<dbReference type="InterPro" id="IPR007345">
    <property type="entry name" value="Polysacch_pyruvyl_Trfase"/>
</dbReference>
<dbReference type="Proteomes" id="UP000095392">
    <property type="component" value="Unassembled WGS sequence"/>
</dbReference>
<dbReference type="AlphaFoldDB" id="A0AB36FP95"/>
<feature type="domain" description="Polysaccharide pyruvyl transferase" evidence="1">
    <location>
        <begin position="51"/>
        <end position="300"/>
    </location>
</feature>
<comment type="caution">
    <text evidence="2">The sequence shown here is derived from an EMBL/GenBank/DDBJ whole genome shotgun (WGS) entry which is preliminary data.</text>
</comment>
<dbReference type="PANTHER" id="PTHR36836">
    <property type="entry name" value="COLANIC ACID BIOSYNTHESIS PROTEIN WCAK"/>
    <property type="match status" value="1"/>
</dbReference>
<keyword evidence="2" id="KW-0808">Transferase</keyword>
<dbReference type="Pfam" id="PF04230">
    <property type="entry name" value="PS_pyruv_trans"/>
    <property type="match status" value="1"/>
</dbReference>